<dbReference type="Gene3D" id="3.90.550.20">
    <property type="match status" value="1"/>
</dbReference>
<dbReference type="Proteomes" id="UP000308671">
    <property type="component" value="Unassembled WGS sequence"/>
</dbReference>
<keyword evidence="3" id="KW-1185">Reference proteome</keyword>
<protein>
    <recommendedName>
        <fullName evidence="4">Glycosyltransferase family 32 protein</fullName>
    </recommendedName>
</protein>
<evidence type="ECO:0008006" key="4">
    <source>
        <dbReference type="Google" id="ProtNLM"/>
    </source>
</evidence>
<evidence type="ECO:0000256" key="1">
    <source>
        <dbReference type="ARBA" id="ARBA00009003"/>
    </source>
</evidence>
<dbReference type="AlphaFoldDB" id="A0A4S8QP09"/>
<organism evidence="2 3">
    <name type="scientific">Botrytis galanthina</name>
    <dbReference type="NCBI Taxonomy" id="278940"/>
    <lineage>
        <taxon>Eukaryota</taxon>
        <taxon>Fungi</taxon>
        <taxon>Dikarya</taxon>
        <taxon>Ascomycota</taxon>
        <taxon>Pezizomycotina</taxon>
        <taxon>Leotiomycetes</taxon>
        <taxon>Helotiales</taxon>
        <taxon>Sclerotiniaceae</taxon>
        <taxon>Botrytis</taxon>
    </lineage>
</organism>
<dbReference type="PANTHER" id="PTHR31834">
    <property type="entry name" value="INITIATION-SPECIFIC ALPHA-1,6-MANNOSYLTRANSFERASE"/>
    <property type="match status" value="1"/>
</dbReference>
<reference evidence="2 3" key="1">
    <citation type="submission" date="2017-12" db="EMBL/GenBank/DDBJ databases">
        <title>Comparative genomics of Botrytis spp.</title>
        <authorList>
            <person name="Valero-Jimenez C.A."/>
            <person name="Tapia P."/>
            <person name="Veloso J."/>
            <person name="Silva-Moreno E."/>
            <person name="Staats M."/>
            <person name="Valdes J.H."/>
            <person name="Van Kan J.A.L."/>
        </authorList>
    </citation>
    <scope>NUCLEOTIDE SEQUENCE [LARGE SCALE GENOMIC DNA]</scope>
    <source>
        <strain evidence="2 3">MUCL435</strain>
    </source>
</reference>
<evidence type="ECO:0000313" key="2">
    <source>
        <dbReference type="EMBL" id="THV46410.1"/>
    </source>
</evidence>
<dbReference type="InterPro" id="IPR029044">
    <property type="entry name" value="Nucleotide-diphossugar_trans"/>
</dbReference>
<comment type="similarity">
    <text evidence="1">Belongs to the glycosyltransferase 32 family.</text>
</comment>
<dbReference type="InterPro" id="IPR039367">
    <property type="entry name" value="Och1-like"/>
</dbReference>
<dbReference type="InterPro" id="IPR007577">
    <property type="entry name" value="GlycoTrfase_DXD_sugar-bd_CS"/>
</dbReference>
<proteinExistence type="inferred from homology"/>
<gene>
    <name evidence="2" type="ORF">BGAL_0388g00020</name>
</gene>
<dbReference type="GO" id="GO:0006487">
    <property type="term" value="P:protein N-linked glycosylation"/>
    <property type="evidence" value="ECO:0007669"/>
    <property type="project" value="TreeGrafter"/>
</dbReference>
<dbReference type="GO" id="GO:0000136">
    <property type="term" value="C:mannan polymerase complex"/>
    <property type="evidence" value="ECO:0007669"/>
    <property type="project" value="TreeGrafter"/>
</dbReference>
<dbReference type="EMBL" id="PQXL01000388">
    <property type="protein sequence ID" value="THV46410.1"/>
    <property type="molecule type" value="Genomic_DNA"/>
</dbReference>
<comment type="caution">
    <text evidence="2">The sequence shown here is derived from an EMBL/GenBank/DDBJ whole genome shotgun (WGS) entry which is preliminary data.</text>
</comment>
<dbReference type="PANTHER" id="PTHR31834:SF8">
    <property type="entry name" value="TRANSFERASE, PUTATIVE (AFU_ORTHOLOGUE AFUA_6G14040)-RELATED"/>
    <property type="match status" value="1"/>
</dbReference>
<accession>A0A4S8QP09</accession>
<dbReference type="Pfam" id="PF04488">
    <property type="entry name" value="Gly_transf_sug"/>
    <property type="match status" value="1"/>
</dbReference>
<name>A0A4S8QP09_9HELO</name>
<dbReference type="SUPFAM" id="SSF53448">
    <property type="entry name" value="Nucleotide-diphospho-sugar transferases"/>
    <property type="match status" value="1"/>
</dbReference>
<dbReference type="OrthoDB" id="409543at2759"/>
<sequence>MLRQKSFRSHTAVLFVVVFFLFIFISAKYDYFVNIGFSVPSGHSESCNAVPIPTASPSSQVITSAPISTPTAAPFPEKIWYKVGPQGVSAEAESFRNHCLELSPSYEYEILDDEAASEYVYKWFSDRPDIITTYFSLNVPILRADLLRYLILWAEGGMWMDLDVSCDEVPIHRWVLKEYREAANLVVGLEFDWPWENDNFLHAQFTSWTIMAKPHSPHMMQVIDDILVGVDEVARQHNVSLDGIQMSMIPQVVDLTGPKRMTWSIVKSLNRILERELDDRDITGLRSAKLVHDVLILPGNAFAASQSNFPKDQGSVLVTHHYAGTWKNKLGGEEGKTSV</sequence>
<evidence type="ECO:0000313" key="3">
    <source>
        <dbReference type="Proteomes" id="UP000308671"/>
    </source>
</evidence>
<dbReference type="GO" id="GO:0000009">
    <property type="term" value="F:alpha-1,6-mannosyltransferase activity"/>
    <property type="evidence" value="ECO:0007669"/>
    <property type="project" value="InterPro"/>
</dbReference>